<feature type="region of interest" description="Disordered" evidence="1">
    <location>
        <begin position="1"/>
        <end position="21"/>
    </location>
</feature>
<name>A0A8H6RJ56_9PEZI</name>
<sequence>MWRNANWHYEGEEPTQKPPNCVLPRNPRAAVTSWENPLITTSRVHAVIDTHVTKKRKPTDDPATTSPPSKKSKKLNTIARHHRTLRAHALLNNFTHKQNHTTKEGKAAELLTSITVKQSTHYASIREFTVNFHIRLLHRPRKVKAGYIRAFTIDRSPTSTWVKDLLEPLVKGHKPGQRTMVHHDPDSYPNVEEIHMMMQNIYHKDGTVREEFEAHAEELEKETLHFIGEFEVTPQHRGHGVAQKCLQTYISLLPTLSGGVEYDGSVTLSPAGFLNVRLAMMRKNQNVGSWSEVENKLVRSYIKSGFEVWCKSDPKFARQGGITIMGRQKWGENEVFSADKTAEQTTSVAVTEATPAEPQPLPLRAKTPVPVEPPSKTPEPVTWTPIPAPPQAQVFEPEVPELPSMPIPSALPELQELPGAFHKGSSLPLSQGETETSQRQCTTM</sequence>
<comment type="caution">
    <text evidence="2">The sequence shown here is derived from an EMBL/GenBank/DDBJ whole genome shotgun (WGS) entry which is preliminary data.</text>
</comment>
<gene>
    <name evidence="2" type="ORF">HII31_07693</name>
</gene>
<feature type="region of interest" description="Disordered" evidence="1">
    <location>
        <begin position="420"/>
        <end position="444"/>
    </location>
</feature>
<reference evidence="2" key="1">
    <citation type="submission" date="2020-04" db="EMBL/GenBank/DDBJ databases">
        <title>Draft genome resource of the tomato pathogen Pseudocercospora fuligena.</title>
        <authorList>
            <person name="Zaccaron A."/>
        </authorList>
    </citation>
    <scope>NUCLEOTIDE SEQUENCE</scope>
    <source>
        <strain evidence="2">PF001</strain>
    </source>
</reference>
<organism evidence="2 3">
    <name type="scientific">Pseudocercospora fuligena</name>
    <dbReference type="NCBI Taxonomy" id="685502"/>
    <lineage>
        <taxon>Eukaryota</taxon>
        <taxon>Fungi</taxon>
        <taxon>Dikarya</taxon>
        <taxon>Ascomycota</taxon>
        <taxon>Pezizomycotina</taxon>
        <taxon>Dothideomycetes</taxon>
        <taxon>Dothideomycetidae</taxon>
        <taxon>Mycosphaerellales</taxon>
        <taxon>Mycosphaerellaceae</taxon>
        <taxon>Pseudocercospora</taxon>
    </lineage>
</organism>
<feature type="region of interest" description="Disordered" evidence="1">
    <location>
        <begin position="49"/>
        <end position="75"/>
    </location>
</feature>
<protein>
    <submittedName>
        <fullName evidence="2">Uncharacterized protein</fullName>
    </submittedName>
</protein>
<feature type="region of interest" description="Disordered" evidence="1">
    <location>
        <begin position="352"/>
        <end position="383"/>
    </location>
</feature>
<feature type="compositionally biased region" description="Polar residues" evidence="1">
    <location>
        <begin position="427"/>
        <end position="444"/>
    </location>
</feature>
<accession>A0A8H6RJ56</accession>
<dbReference type="AlphaFoldDB" id="A0A8H6RJ56"/>
<evidence type="ECO:0000256" key="1">
    <source>
        <dbReference type="SAM" id="MobiDB-lite"/>
    </source>
</evidence>
<dbReference type="EMBL" id="JABCIY010000166">
    <property type="protein sequence ID" value="KAF7191001.1"/>
    <property type="molecule type" value="Genomic_DNA"/>
</dbReference>
<evidence type="ECO:0000313" key="2">
    <source>
        <dbReference type="EMBL" id="KAF7191001.1"/>
    </source>
</evidence>
<dbReference type="Proteomes" id="UP000660729">
    <property type="component" value="Unassembled WGS sequence"/>
</dbReference>
<keyword evidence="3" id="KW-1185">Reference proteome</keyword>
<dbReference type="OrthoDB" id="3648227at2759"/>
<evidence type="ECO:0000313" key="3">
    <source>
        <dbReference type="Proteomes" id="UP000660729"/>
    </source>
</evidence>
<proteinExistence type="predicted"/>